<keyword evidence="1" id="KW-0812">Transmembrane</keyword>
<keyword evidence="1" id="KW-1133">Transmembrane helix</keyword>
<reference evidence="2 3" key="1">
    <citation type="submission" date="2019-08" db="EMBL/GenBank/DDBJ databases">
        <title>In-depth cultivation of the pig gut microbiome towards novel bacterial diversity and tailored functional studies.</title>
        <authorList>
            <person name="Wylensek D."/>
            <person name="Hitch T.C.A."/>
            <person name="Clavel T."/>
        </authorList>
    </citation>
    <scope>NUCLEOTIDE SEQUENCE [LARGE SCALE GENOMIC DNA]</scope>
    <source>
        <strain evidence="2 3">WCA-470BD-2E</strain>
    </source>
</reference>
<dbReference type="AlphaFoldDB" id="A0A844FLD0"/>
<evidence type="ECO:0000313" key="2">
    <source>
        <dbReference type="EMBL" id="MST79093.1"/>
    </source>
</evidence>
<comment type="caution">
    <text evidence="2">The sequence shown here is derived from an EMBL/GenBank/DDBJ whole genome shotgun (WGS) entry which is preliminary data.</text>
</comment>
<dbReference type="Proteomes" id="UP000452141">
    <property type="component" value="Unassembled WGS sequence"/>
</dbReference>
<proteinExistence type="predicted"/>
<gene>
    <name evidence="2" type="ORF">FYJ61_01055</name>
</gene>
<evidence type="ECO:0000313" key="3">
    <source>
        <dbReference type="Proteomes" id="UP000452141"/>
    </source>
</evidence>
<dbReference type="RefSeq" id="WP_154486251.1">
    <property type="nucleotide sequence ID" value="NZ_VUMW01000001.1"/>
</dbReference>
<accession>A0A844FLD0</accession>
<evidence type="ECO:0008006" key="4">
    <source>
        <dbReference type="Google" id="ProtNLM"/>
    </source>
</evidence>
<sequence>MEYVILLVVGLLLIVGGSFAFKQTKKYLELKTNSGNYSNDQWWGFALWGGYIGAGILSLVGAILIIVSVISML</sequence>
<dbReference type="EMBL" id="VUMW01000001">
    <property type="protein sequence ID" value="MST79093.1"/>
    <property type="molecule type" value="Genomic_DNA"/>
</dbReference>
<name>A0A844FLD0_9LACO</name>
<evidence type="ECO:0000256" key="1">
    <source>
        <dbReference type="SAM" id="Phobius"/>
    </source>
</evidence>
<feature type="transmembrane region" description="Helical" evidence="1">
    <location>
        <begin position="44"/>
        <end position="70"/>
    </location>
</feature>
<organism evidence="2 3">
    <name type="scientific">Lactobacillus equicursoris</name>
    <dbReference type="NCBI Taxonomy" id="420645"/>
    <lineage>
        <taxon>Bacteria</taxon>
        <taxon>Bacillati</taxon>
        <taxon>Bacillota</taxon>
        <taxon>Bacilli</taxon>
        <taxon>Lactobacillales</taxon>
        <taxon>Lactobacillaceae</taxon>
        <taxon>Lactobacillus</taxon>
    </lineage>
</organism>
<protein>
    <recommendedName>
        <fullName evidence="4">Immunity protein</fullName>
    </recommendedName>
</protein>
<keyword evidence="1" id="KW-0472">Membrane</keyword>